<comment type="caution">
    <text evidence="2">The sequence shown here is derived from an EMBL/GenBank/DDBJ whole genome shotgun (WGS) entry which is preliminary data.</text>
</comment>
<name>C8PTM5_9SPIR</name>
<gene>
    <name evidence="2" type="ORF">TREVI0001_0165</name>
</gene>
<protein>
    <submittedName>
        <fullName evidence="2">Uncharacterized protein</fullName>
    </submittedName>
</protein>
<feature type="region of interest" description="Disordered" evidence="1">
    <location>
        <begin position="17"/>
        <end position="37"/>
    </location>
</feature>
<proteinExistence type="predicted"/>
<dbReference type="AlphaFoldDB" id="C8PTM5"/>
<organism evidence="2 3">
    <name type="scientific">Treponema vincentii ATCC 35580</name>
    <dbReference type="NCBI Taxonomy" id="596324"/>
    <lineage>
        <taxon>Bacteria</taxon>
        <taxon>Pseudomonadati</taxon>
        <taxon>Spirochaetota</taxon>
        <taxon>Spirochaetia</taxon>
        <taxon>Spirochaetales</taxon>
        <taxon>Treponemataceae</taxon>
        <taxon>Treponema</taxon>
    </lineage>
</organism>
<accession>C8PTM5</accession>
<sequence>MSAGQISSLSSVHGSTLLNSAMDGGGSTQQRVCAANT</sequence>
<dbReference type="Proteomes" id="UP000004509">
    <property type="component" value="Unassembled WGS sequence"/>
</dbReference>
<evidence type="ECO:0000256" key="1">
    <source>
        <dbReference type="SAM" id="MobiDB-lite"/>
    </source>
</evidence>
<dbReference type="EMBL" id="ACYH01000068">
    <property type="protein sequence ID" value="EEV19271.1"/>
    <property type="molecule type" value="Genomic_DNA"/>
</dbReference>
<reference evidence="2 3" key="1">
    <citation type="submission" date="2009-07" db="EMBL/GenBank/DDBJ databases">
        <authorList>
            <person name="Madupu R."/>
            <person name="Sebastian Y."/>
            <person name="Durkin A.S."/>
            <person name="Torralba M."/>
            <person name="Methe B."/>
            <person name="Sutton G.G."/>
            <person name="Strausberg R.L."/>
            <person name="Nelson K.E."/>
        </authorList>
    </citation>
    <scope>NUCLEOTIDE SEQUENCE [LARGE SCALE GENOMIC DNA]</scope>
    <source>
        <strain evidence="2 3">ATCC 35580</strain>
    </source>
</reference>
<evidence type="ECO:0000313" key="2">
    <source>
        <dbReference type="EMBL" id="EEV19271.1"/>
    </source>
</evidence>
<evidence type="ECO:0000313" key="3">
    <source>
        <dbReference type="Proteomes" id="UP000004509"/>
    </source>
</evidence>
<feature type="compositionally biased region" description="Polar residues" evidence="1">
    <location>
        <begin position="28"/>
        <end position="37"/>
    </location>
</feature>